<dbReference type="PANTHER" id="PTHR43580:SF2">
    <property type="entry name" value="CYTOKINE-LIKE NUCLEAR FACTOR N-PAC"/>
    <property type="match status" value="1"/>
</dbReference>
<dbReference type="InterPro" id="IPR006115">
    <property type="entry name" value="6PGDH_NADP-bd"/>
</dbReference>
<proteinExistence type="inferred from homology"/>
<dbReference type="Gene3D" id="1.10.1040.10">
    <property type="entry name" value="N-(1-d-carboxylethyl)-l-norvaline Dehydrogenase, domain 2"/>
    <property type="match status" value="1"/>
</dbReference>
<dbReference type="Proteomes" id="UP001610334">
    <property type="component" value="Unassembled WGS sequence"/>
</dbReference>
<dbReference type="InterPro" id="IPR013328">
    <property type="entry name" value="6PGD_dom2"/>
</dbReference>
<dbReference type="InterPro" id="IPR002204">
    <property type="entry name" value="3-OH-isobutyrate_DH-rel_CS"/>
</dbReference>
<dbReference type="InterPro" id="IPR008927">
    <property type="entry name" value="6-PGluconate_DH-like_C_sf"/>
</dbReference>
<evidence type="ECO:0000259" key="5">
    <source>
        <dbReference type="Pfam" id="PF14833"/>
    </source>
</evidence>
<keyword evidence="3" id="KW-0520">NAD</keyword>
<dbReference type="InterPro" id="IPR051265">
    <property type="entry name" value="HIBADH-related_NP60_sf"/>
</dbReference>
<accession>A0ABR4HA35</accession>
<dbReference type="PANTHER" id="PTHR43580">
    <property type="entry name" value="OXIDOREDUCTASE GLYR1-RELATED"/>
    <property type="match status" value="1"/>
</dbReference>
<evidence type="ECO:0000256" key="3">
    <source>
        <dbReference type="ARBA" id="ARBA00023027"/>
    </source>
</evidence>
<organism evidence="6 7">
    <name type="scientific">Aspergillus granulosus</name>
    <dbReference type="NCBI Taxonomy" id="176169"/>
    <lineage>
        <taxon>Eukaryota</taxon>
        <taxon>Fungi</taxon>
        <taxon>Dikarya</taxon>
        <taxon>Ascomycota</taxon>
        <taxon>Pezizomycotina</taxon>
        <taxon>Eurotiomycetes</taxon>
        <taxon>Eurotiomycetidae</taxon>
        <taxon>Eurotiales</taxon>
        <taxon>Aspergillaceae</taxon>
        <taxon>Aspergillus</taxon>
        <taxon>Aspergillus subgen. Nidulantes</taxon>
    </lineage>
</organism>
<evidence type="ECO:0000256" key="2">
    <source>
        <dbReference type="ARBA" id="ARBA00023002"/>
    </source>
</evidence>
<name>A0ABR4HA35_9EURO</name>
<protein>
    <submittedName>
        <fullName evidence="6">NAD binding NADP oxidoreductase coenzyme F420-dependent</fullName>
    </submittedName>
</protein>
<dbReference type="SUPFAM" id="SSF48179">
    <property type="entry name" value="6-phosphogluconate dehydrogenase C-terminal domain-like"/>
    <property type="match status" value="1"/>
</dbReference>
<dbReference type="Pfam" id="PF03446">
    <property type="entry name" value="NAD_binding_2"/>
    <property type="match status" value="1"/>
</dbReference>
<dbReference type="PIRSF" id="PIRSF000103">
    <property type="entry name" value="HIBADH"/>
    <property type="match status" value="1"/>
</dbReference>
<reference evidence="6 7" key="1">
    <citation type="submission" date="2024-07" db="EMBL/GenBank/DDBJ databases">
        <title>Section-level genome sequencing and comparative genomics of Aspergillus sections Usti and Cavernicolus.</title>
        <authorList>
            <consortium name="Lawrence Berkeley National Laboratory"/>
            <person name="Nybo J.L."/>
            <person name="Vesth T.C."/>
            <person name="Theobald S."/>
            <person name="Frisvad J.C."/>
            <person name="Larsen T.O."/>
            <person name="Kjaerboelling I."/>
            <person name="Rothschild-Mancinelli K."/>
            <person name="Lyhne E.K."/>
            <person name="Kogle M.E."/>
            <person name="Barry K."/>
            <person name="Clum A."/>
            <person name="Na H."/>
            <person name="Ledsgaard L."/>
            <person name="Lin J."/>
            <person name="Lipzen A."/>
            <person name="Kuo A."/>
            <person name="Riley R."/>
            <person name="Mondo S."/>
            <person name="Labutti K."/>
            <person name="Haridas S."/>
            <person name="Pangalinan J."/>
            <person name="Salamov A.A."/>
            <person name="Simmons B.A."/>
            <person name="Magnuson J.K."/>
            <person name="Chen J."/>
            <person name="Drula E."/>
            <person name="Henrissat B."/>
            <person name="Wiebenga A."/>
            <person name="Lubbers R.J."/>
            <person name="Gomes A.C."/>
            <person name="Makela M.R."/>
            <person name="Stajich J."/>
            <person name="Grigoriev I.V."/>
            <person name="Mortensen U.H."/>
            <person name="De Vries R.P."/>
            <person name="Baker S.E."/>
            <person name="Andersen M.R."/>
        </authorList>
    </citation>
    <scope>NUCLEOTIDE SEQUENCE [LARGE SCALE GENOMIC DNA]</scope>
    <source>
        <strain evidence="6 7">CBS 588.65</strain>
    </source>
</reference>
<gene>
    <name evidence="6" type="ORF">BJX63DRAFT_397129</name>
</gene>
<comment type="similarity">
    <text evidence="1">Belongs to the HIBADH-related family. NP60 subfamily.</text>
</comment>
<keyword evidence="7" id="KW-1185">Reference proteome</keyword>
<dbReference type="Gene3D" id="3.40.50.720">
    <property type="entry name" value="NAD(P)-binding Rossmann-like Domain"/>
    <property type="match status" value="1"/>
</dbReference>
<evidence type="ECO:0000313" key="6">
    <source>
        <dbReference type="EMBL" id="KAL2812333.1"/>
    </source>
</evidence>
<feature type="domain" description="3-hydroxyisobutyrate dehydrogenase-like NAD-binding" evidence="5">
    <location>
        <begin position="160"/>
        <end position="279"/>
    </location>
</feature>
<evidence type="ECO:0000313" key="7">
    <source>
        <dbReference type="Proteomes" id="UP001610334"/>
    </source>
</evidence>
<dbReference type="InterPro" id="IPR036291">
    <property type="entry name" value="NAD(P)-bd_dom_sf"/>
</dbReference>
<keyword evidence="2" id="KW-0560">Oxidoreductase</keyword>
<dbReference type="InterPro" id="IPR029154">
    <property type="entry name" value="HIBADH-like_NADP-bd"/>
</dbReference>
<comment type="caution">
    <text evidence="6">The sequence shown here is derived from an EMBL/GenBank/DDBJ whole genome shotgun (WGS) entry which is preliminary data.</text>
</comment>
<evidence type="ECO:0000256" key="1">
    <source>
        <dbReference type="ARBA" id="ARBA00007598"/>
    </source>
</evidence>
<evidence type="ECO:0000259" key="4">
    <source>
        <dbReference type="Pfam" id="PF03446"/>
    </source>
</evidence>
<dbReference type="PROSITE" id="PS00895">
    <property type="entry name" value="3_HYDROXYISOBUT_DH"/>
    <property type="match status" value="1"/>
</dbReference>
<dbReference type="Pfam" id="PF14833">
    <property type="entry name" value="NAD_binding_11"/>
    <property type="match status" value="1"/>
</dbReference>
<dbReference type="InterPro" id="IPR015815">
    <property type="entry name" value="HIBADH-related"/>
</dbReference>
<feature type="domain" description="6-phosphogluconate dehydrogenase NADP-binding" evidence="4">
    <location>
        <begin position="2"/>
        <end position="156"/>
    </location>
</feature>
<sequence length="286" mass="30579">MRVGFLGLGVMGVPMARNLARRFPLTVWNRSPSKYAALQDTNVSTAETPVQVVEQSDIIFMMLLDGPAIESILSNDFRRALRGKTIINSTSVLIPFSISLAEIISNAGGDYLEMPVSGSKLPAEQGQLLGLIAGDPKIADSVRPFLEPITSASIYCGPVGSGLKAKYAVSTFATITAVGIAESMNFARAIGLDLEAFGQILAVCPMSSAYSRMKVPKIQNKDWSPQATIKISDYSAQLIEAAAAETNTRLPLLRACTLLQEEAIKDGIGDEDMIAIVKTIAKRGDP</sequence>
<dbReference type="SUPFAM" id="SSF51735">
    <property type="entry name" value="NAD(P)-binding Rossmann-fold domains"/>
    <property type="match status" value="1"/>
</dbReference>
<dbReference type="EMBL" id="JBFXLT010000049">
    <property type="protein sequence ID" value="KAL2812333.1"/>
    <property type="molecule type" value="Genomic_DNA"/>
</dbReference>